<dbReference type="InterPro" id="IPR043502">
    <property type="entry name" value="DNA/RNA_pol_sf"/>
</dbReference>
<dbReference type="InterPro" id="IPR043128">
    <property type="entry name" value="Rev_trsase/Diguanyl_cyclase"/>
</dbReference>
<reference evidence="2" key="1">
    <citation type="submission" date="2018-05" db="EMBL/GenBank/DDBJ databases">
        <title>Draft genome of Mucuna pruriens seed.</title>
        <authorList>
            <person name="Nnadi N.E."/>
            <person name="Vos R."/>
            <person name="Hasami M.H."/>
            <person name="Devisetty U.K."/>
            <person name="Aguiy J.C."/>
        </authorList>
    </citation>
    <scope>NUCLEOTIDE SEQUENCE [LARGE SCALE GENOMIC DNA]</scope>
    <source>
        <strain evidence="2">JCA_2017</strain>
    </source>
</reference>
<sequence>MTLEKEEESRLTRFLLENNDVFAWTSDDIPSIDPNFMCHCLFDSIRIQVDRLEEAEAGRGETKGHQGKDEQVARDRVDQGDQLVDKALGFTLLSFMDAYFEYNQIRIHPQDEAKTAFITDSRAFCYKVMPFRLKNVGATY</sequence>
<proteinExistence type="predicted"/>
<dbReference type="PANTHER" id="PTHR24559:SF444">
    <property type="entry name" value="REVERSE TRANSCRIPTASE DOMAIN-CONTAINING PROTEIN"/>
    <property type="match status" value="1"/>
</dbReference>
<evidence type="ECO:0000313" key="3">
    <source>
        <dbReference type="Proteomes" id="UP000257109"/>
    </source>
</evidence>
<evidence type="ECO:0008006" key="4">
    <source>
        <dbReference type="Google" id="ProtNLM"/>
    </source>
</evidence>
<protein>
    <recommendedName>
        <fullName evidence="4">Reverse transcriptase/retrotransposon-derived protein RNase H-like domain-containing protein</fullName>
    </recommendedName>
</protein>
<evidence type="ECO:0000256" key="1">
    <source>
        <dbReference type="SAM" id="MobiDB-lite"/>
    </source>
</evidence>
<dbReference type="SUPFAM" id="SSF56672">
    <property type="entry name" value="DNA/RNA polymerases"/>
    <property type="match status" value="1"/>
</dbReference>
<comment type="caution">
    <text evidence="2">The sequence shown here is derived from an EMBL/GenBank/DDBJ whole genome shotgun (WGS) entry which is preliminary data.</text>
</comment>
<dbReference type="EMBL" id="QJKJ01013904">
    <property type="protein sequence ID" value="RDX65436.1"/>
    <property type="molecule type" value="Genomic_DNA"/>
</dbReference>
<keyword evidence="3" id="KW-1185">Reference proteome</keyword>
<dbReference type="OrthoDB" id="542221at2759"/>
<dbReference type="Gene3D" id="3.10.10.10">
    <property type="entry name" value="HIV Type 1 Reverse Transcriptase, subunit A, domain 1"/>
    <property type="match status" value="1"/>
</dbReference>
<dbReference type="Proteomes" id="UP000257109">
    <property type="component" value="Unassembled WGS sequence"/>
</dbReference>
<gene>
    <name evidence="2" type="ORF">CR513_55909</name>
</gene>
<dbReference type="Gene3D" id="3.30.70.270">
    <property type="match status" value="1"/>
</dbReference>
<feature type="non-terminal residue" evidence="2">
    <location>
        <position position="1"/>
    </location>
</feature>
<feature type="region of interest" description="Disordered" evidence="1">
    <location>
        <begin position="56"/>
        <end position="76"/>
    </location>
</feature>
<evidence type="ECO:0000313" key="2">
    <source>
        <dbReference type="EMBL" id="RDX65436.1"/>
    </source>
</evidence>
<accession>A0A371EHE4</accession>
<name>A0A371EHE4_MUCPR</name>
<dbReference type="PANTHER" id="PTHR24559">
    <property type="entry name" value="TRANSPOSON TY3-I GAG-POL POLYPROTEIN"/>
    <property type="match status" value="1"/>
</dbReference>
<dbReference type="AlphaFoldDB" id="A0A371EHE4"/>
<dbReference type="InterPro" id="IPR053134">
    <property type="entry name" value="RNA-dir_DNA_polymerase"/>
</dbReference>
<organism evidence="2 3">
    <name type="scientific">Mucuna pruriens</name>
    <name type="common">Velvet bean</name>
    <name type="synonym">Dolichos pruriens</name>
    <dbReference type="NCBI Taxonomy" id="157652"/>
    <lineage>
        <taxon>Eukaryota</taxon>
        <taxon>Viridiplantae</taxon>
        <taxon>Streptophyta</taxon>
        <taxon>Embryophyta</taxon>
        <taxon>Tracheophyta</taxon>
        <taxon>Spermatophyta</taxon>
        <taxon>Magnoliopsida</taxon>
        <taxon>eudicotyledons</taxon>
        <taxon>Gunneridae</taxon>
        <taxon>Pentapetalae</taxon>
        <taxon>rosids</taxon>
        <taxon>fabids</taxon>
        <taxon>Fabales</taxon>
        <taxon>Fabaceae</taxon>
        <taxon>Papilionoideae</taxon>
        <taxon>50 kb inversion clade</taxon>
        <taxon>NPAAA clade</taxon>
        <taxon>indigoferoid/millettioid clade</taxon>
        <taxon>Phaseoleae</taxon>
        <taxon>Mucuna</taxon>
    </lineage>
</organism>